<evidence type="ECO:0000256" key="1">
    <source>
        <dbReference type="SAM" id="MobiDB-lite"/>
    </source>
</evidence>
<feature type="region of interest" description="Disordered" evidence="1">
    <location>
        <begin position="28"/>
        <end position="49"/>
    </location>
</feature>
<sequence>MYTYCVLGTEGSPGYAVHGCHPLASPSADWGPVQSTTPKSTWGRHGEGATSVEERLSFCYPNQAASRDAQQDSEMLGYCCPSSLLPS</sequence>
<accession>A6IC62</accession>
<name>A6IC62_RAT</name>
<dbReference type="AlphaFoldDB" id="A6IC62"/>
<gene>
    <name evidence="2" type="ORF">rCG_46102</name>
</gene>
<evidence type="ECO:0000313" key="2">
    <source>
        <dbReference type="EMBL" id="EDM09792.1"/>
    </source>
</evidence>
<protein>
    <submittedName>
        <fullName evidence="2">RCG46102</fullName>
    </submittedName>
</protein>
<proteinExistence type="predicted"/>
<reference evidence="2 3" key="1">
    <citation type="submission" date="2005-09" db="EMBL/GenBank/DDBJ databases">
        <authorList>
            <person name="Mural R.J."/>
            <person name="Li P.W."/>
            <person name="Adams M.D."/>
            <person name="Amanatides P.G."/>
            <person name="Baden-Tillson H."/>
            <person name="Barnstead M."/>
            <person name="Chin S.H."/>
            <person name="Dew I."/>
            <person name="Evans C.A."/>
            <person name="Ferriera S."/>
            <person name="Flanigan M."/>
            <person name="Fosler C."/>
            <person name="Glodek A."/>
            <person name="Gu Z."/>
            <person name="Holt R.A."/>
            <person name="Jennings D."/>
            <person name="Kraft C.L."/>
            <person name="Lu F."/>
            <person name="Nguyen T."/>
            <person name="Nusskern D.R."/>
            <person name="Pfannkoch C.M."/>
            <person name="Sitter C."/>
            <person name="Sutton G.G."/>
            <person name="Venter J.C."/>
            <person name="Wang Z."/>
            <person name="Woodage T."/>
            <person name="Zheng X.H."/>
            <person name="Zhong F."/>
        </authorList>
    </citation>
    <scope>NUCLEOTIDE SEQUENCE [LARGE SCALE GENOMIC DNA]</scope>
    <source>
        <strain>BN</strain>
        <strain evidence="3">Sprague-Dawley</strain>
    </source>
</reference>
<dbReference type="Proteomes" id="UP000234681">
    <property type="component" value="Chromosome 13"/>
</dbReference>
<dbReference type="EMBL" id="CH473958">
    <property type="protein sequence ID" value="EDM09792.1"/>
    <property type="molecule type" value="Genomic_DNA"/>
</dbReference>
<evidence type="ECO:0000313" key="3">
    <source>
        <dbReference type="Proteomes" id="UP000234681"/>
    </source>
</evidence>
<organism evidence="2 3">
    <name type="scientific">Rattus norvegicus</name>
    <name type="common">Rat</name>
    <dbReference type="NCBI Taxonomy" id="10116"/>
    <lineage>
        <taxon>Eukaryota</taxon>
        <taxon>Metazoa</taxon>
        <taxon>Chordata</taxon>
        <taxon>Craniata</taxon>
        <taxon>Vertebrata</taxon>
        <taxon>Euteleostomi</taxon>
        <taxon>Mammalia</taxon>
        <taxon>Eutheria</taxon>
        <taxon>Euarchontoglires</taxon>
        <taxon>Glires</taxon>
        <taxon>Rodentia</taxon>
        <taxon>Myomorpha</taxon>
        <taxon>Muroidea</taxon>
        <taxon>Muridae</taxon>
        <taxon>Murinae</taxon>
        <taxon>Rattus</taxon>
    </lineage>
</organism>
<feature type="non-terminal residue" evidence="2">
    <location>
        <position position="87"/>
    </location>
</feature>